<protein>
    <submittedName>
        <fullName evidence="6">Uncharacterized protein</fullName>
    </submittedName>
</protein>
<name>A0A7R8WZJ4_9CRUS</name>
<dbReference type="EMBL" id="CAJPEV010000079">
    <property type="protein sequence ID" value="CAG0880212.1"/>
    <property type="molecule type" value="Genomic_DNA"/>
</dbReference>
<evidence type="ECO:0000256" key="1">
    <source>
        <dbReference type="ARBA" id="ARBA00022614"/>
    </source>
</evidence>
<feature type="compositionally biased region" description="Gly residues" evidence="3">
    <location>
        <begin position="802"/>
        <end position="812"/>
    </location>
</feature>
<evidence type="ECO:0000256" key="3">
    <source>
        <dbReference type="SAM" id="MobiDB-lite"/>
    </source>
</evidence>
<feature type="compositionally biased region" description="Acidic residues" evidence="3">
    <location>
        <begin position="409"/>
        <end position="419"/>
    </location>
</feature>
<dbReference type="SMART" id="SM00369">
    <property type="entry name" value="LRR_TYP"/>
    <property type="match status" value="5"/>
</dbReference>
<organism evidence="6">
    <name type="scientific">Darwinula stevensoni</name>
    <dbReference type="NCBI Taxonomy" id="69355"/>
    <lineage>
        <taxon>Eukaryota</taxon>
        <taxon>Metazoa</taxon>
        <taxon>Ecdysozoa</taxon>
        <taxon>Arthropoda</taxon>
        <taxon>Crustacea</taxon>
        <taxon>Oligostraca</taxon>
        <taxon>Ostracoda</taxon>
        <taxon>Podocopa</taxon>
        <taxon>Podocopida</taxon>
        <taxon>Darwinulocopina</taxon>
        <taxon>Darwinuloidea</taxon>
        <taxon>Darwinulidae</taxon>
        <taxon>Darwinula</taxon>
    </lineage>
</organism>
<gene>
    <name evidence="6" type="ORF">DSTB1V02_LOCUS963</name>
</gene>
<keyword evidence="4" id="KW-0812">Transmembrane</keyword>
<accession>A0A7R8WZJ4</accession>
<evidence type="ECO:0000256" key="2">
    <source>
        <dbReference type="ARBA" id="ARBA00022737"/>
    </source>
</evidence>
<keyword evidence="4" id="KW-1133">Transmembrane helix</keyword>
<dbReference type="AlphaFoldDB" id="A0A7R8WZJ4"/>
<dbReference type="PROSITE" id="PS51450">
    <property type="entry name" value="LRR"/>
    <property type="match status" value="1"/>
</dbReference>
<evidence type="ECO:0000256" key="5">
    <source>
        <dbReference type="SAM" id="SignalP"/>
    </source>
</evidence>
<dbReference type="EMBL" id="LR899596">
    <property type="protein sequence ID" value="CAD7240961.1"/>
    <property type="molecule type" value="Genomic_DNA"/>
</dbReference>
<dbReference type="SUPFAM" id="SSF52058">
    <property type="entry name" value="L domain-like"/>
    <property type="match status" value="1"/>
</dbReference>
<evidence type="ECO:0000256" key="4">
    <source>
        <dbReference type="SAM" id="Phobius"/>
    </source>
</evidence>
<evidence type="ECO:0000313" key="7">
    <source>
        <dbReference type="Proteomes" id="UP000677054"/>
    </source>
</evidence>
<feature type="region of interest" description="Disordered" evidence="3">
    <location>
        <begin position="722"/>
        <end position="812"/>
    </location>
</feature>
<keyword evidence="2" id="KW-0677">Repeat</keyword>
<keyword evidence="7" id="KW-1185">Reference proteome</keyword>
<dbReference type="InterPro" id="IPR003591">
    <property type="entry name" value="Leu-rich_rpt_typical-subtyp"/>
</dbReference>
<keyword evidence="4" id="KW-0472">Membrane</keyword>
<feature type="transmembrane region" description="Helical" evidence="4">
    <location>
        <begin position="579"/>
        <end position="601"/>
    </location>
</feature>
<proteinExistence type="predicted"/>
<dbReference type="PANTHER" id="PTHR24366:SF170">
    <property type="entry name" value="RE50361P"/>
    <property type="match status" value="1"/>
</dbReference>
<keyword evidence="1" id="KW-0433">Leucine-rich repeat</keyword>
<dbReference type="Pfam" id="PF13855">
    <property type="entry name" value="LRR_8"/>
    <property type="match status" value="3"/>
</dbReference>
<dbReference type="Gene3D" id="3.80.10.10">
    <property type="entry name" value="Ribonuclease Inhibitor"/>
    <property type="match status" value="2"/>
</dbReference>
<dbReference type="OrthoDB" id="6359842at2759"/>
<dbReference type="PANTHER" id="PTHR24366">
    <property type="entry name" value="IG(IMMUNOGLOBULIN) AND LRR(LEUCINE RICH REPEAT) DOMAINS"/>
    <property type="match status" value="1"/>
</dbReference>
<feature type="region of interest" description="Disordered" evidence="3">
    <location>
        <begin position="405"/>
        <end position="429"/>
    </location>
</feature>
<reference evidence="6" key="1">
    <citation type="submission" date="2020-11" db="EMBL/GenBank/DDBJ databases">
        <authorList>
            <person name="Tran Van P."/>
        </authorList>
    </citation>
    <scope>NUCLEOTIDE SEQUENCE</scope>
</reference>
<evidence type="ECO:0000313" key="6">
    <source>
        <dbReference type="EMBL" id="CAD7240961.1"/>
    </source>
</evidence>
<keyword evidence="5" id="KW-0732">Signal</keyword>
<feature type="region of interest" description="Disordered" evidence="3">
    <location>
        <begin position="454"/>
        <end position="475"/>
    </location>
</feature>
<feature type="signal peptide" evidence="5">
    <location>
        <begin position="1"/>
        <end position="37"/>
    </location>
</feature>
<feature type="chain" id="PRO_5036402381" evidence="5">
    <location>
        <begin position="38"/>
        <end position="812"/>
    </location>
</feature>
<feature type="compositionally biased region" description="Low complexity" evidence="3">
    <location>
        <begin position="681"/>
        <end position="690"/>
    </location>
</feature>
<dbReference type="Proteomes" id="UP000677054">
    <property type="component" value="Unassembled WGS sequence"/>
</dbReference>
<feature type="region of interest" description="Disordered" evidence="3">
    <location>
        <begin position="681"/>
        <end position="707"/>
    </location>
</feature>
<feature type="compositionally biased region" description="Basic residues" evidence="3">
    <location>
        <begin position="752"/>
        <end position="767"/>
    </location>
</feature>
<sequence>MVPTLRAAHLSVALASLPVSWKAVIPILLILISPANAQCPWPRNFTDLNAGCICAYNAGQELSIQCSLIDFSDLLTALQTYIGRLPIDLLYVNNSTVGTLGSGIFRNMRIKNIQLSNCQISEIRGGAFIGQEETLKNLNIQNNILTEAPVTALRTLRKLALLDLSRNDIRLIPDNAFVTLKLQTLKLADNNLTISERAFRGLEGTLKNLNLKATGLETLPLAMQNLSVLAFLDLAQNNLKTLNKGVLSGLHSLTALNLERNMLSILEPDAFEGVNDTLSSLSLLNNLIREYPTEALGSLNELRVLDIGFNQIREIPLNAYRQMPSLTLLALDGNPLESIPEEAFVHLNTSLRGLSVGGRSLTCDCRIRWIASWIRDFDLQVTSRERNPQFCGQPQSFRDRTFYQLSPSVDDDDDDDDYNDDHKANSAQHKMVTTSANETPISYHLHNIDIHNYQYNHDDDDDDNRTSSTSSTTATEPEVLVKDAFREDSSVIIQWDALVANLLGFRVVYRLFGDPAFKQGPPLASSEREFKIKNVPSQECIIVCVVSLEDTDIKPESVPYSQCREIRTESTSQTHMDKIIIAASAAICGTVVVAVIVFICCNRRRNSSGVLEKDGALVLGPATTPAPTGPPLASLTALHKDWDQISMYSSRSIPRARMYHMDKGSINAGYIPDDARSHVSHVSHLSHASANKSRVGPRSMADGQSTRSFSAMSGKFLAANGSLGNLSRPEPRVPSRASGISGTGETLGSGPKRYRKRRDRSRGRSHSRGPSAAPSLRSLTDETEFNWTDHDMDIYMARNPTRGGGGDSDFDM</sequence>
<dbReference type="InterPro" id="IPR001611">
    <property type="entry name" value="Leu-rich_rpt"/>
</dbReference>
<dbReference type="InterPro" id="IPR032675">
    <property type="entry name" value="LRR_dom_sf"/>
</dbReference>